<dbReference type="SUPFAM" id="SSF46785">
    <property type="entry name" value="Winged helix' DNA-binding domain"/>
    <property type="match status" value="1"/>
</dbReference>
<dbReference type="NCBIfam" id="NF033788">
    <property type="entry name" value="HTH_metalloreg"/>
    <property type="match status" value="1"/>
</dbReference>
<dbReference type="InterPro" id="IPR001845">
    <property type="entry name" value="HTH_ArsR_DNA-bd_dom"/>
</dbReference>
<dbReference type="SMART" id="SM00418">
    <property type="entry name" value="HTH_ARSR"/>
    <property type="match status" value="1"/>
</dbReference>
<dbReference type="PANTHER" id="PTHR43132">
    <property type="entry name" value="ARSENICAL RESISTANCE OPERON REPRESSOR ARSR-RELATED"/>
    <property type="match status" value="1"/>
</dbReference>
<keyword evidence="1" id="KW-0805">Transcription regulation</keyword>
<evidence type="ECO:0000259" key="4">
    <source>
        <dbReference type="PROSITE" id="PS50987"/>
    </source>
</evidence>
<keyword evidence="6" id="KW-1185">Reference proteome</keyword>
<evidence type="ECO:0000313" key="6">
    <source>
        <dbReference type="Proteomes" id="UP001501645"/>
    </source>
</evidence>
<dbReference type="Proteomes" id="UP001501645">
    <property type="component" value="Unassembled WGS sequence"/>
</dbReference>
<sequence>MQSEYVDIAAEIFRLLSDPTRIRIILALREGELSVSRIAEVVGKTPTVVSQHLAKLRMGRLVRARRDGTTMYYRLVDEHARRLVTEGVFQAQHTVDDPQHGTHPRTAQS</sequence>
<dbReference type="PANTHER" id="PTHR43132:SF8">
    <property type="entry name" value="HTH-TYPE TRANSCRIPTIONAL REGULATOR KMTR"/>
    <property type="match status" value="1"/>
</dbReference>
<comment type="caution">
    <text evidence="5">The sequence shown here is derived from an EMBL/GenBank/DDBJ whole genome shotgun (WGS) entry which is preliminary data.</text>
</comment>
<dbReference type="InterPro" id="IPR036388">
    <property type="entry name" value="WH-like_DNA-bd_sf"/>
</dbReference>
<dbReference type="InterPro" id="IPR036390">
    <property type="entry name" value="WH_DNA-bd_sf"/>
</dbReference>
<evidence type="ECO:0000256" key="3">
    <source>
        <dbReference type="ARBA" id="ARBA00023163"/>
    </source>
</evidence>
<dbReference type="PRINTS" id="PR00778">
    <property type="entry name" value="HTHARSR"/>
</dbReference>
<keyword evidence="3" id="KW-0804">Transcription</keyword>
<evidence type="ECO:0000256" key="1">
    <source>
        <dbReference type="ARBA" id="ARBA00023015"/>
    </source>
</evidence>
<evidence type="ECO:0000256" key="2">
    <source>
        <dbReference type="ARBA" id="ARBA00023125"/>
    </source>
</evidence>
<feature type="domain" description="HTH arsR-type" evidence="4">
    <location>
        <begin position="1"/>
        <end position="95"/>
    </location>
</feature>
<evidence type="ECO:0000313" key="5">
    <source>
        <dbReference type="EMBL" id="GAA4781143.1"/>
    </source>
</evidence>
<dbReference type="Pfam" id="PF01022">
    <property type="entry name" value="HTH_5"/>
    <property type="match status" value="1"/>
</dbReference>
<proteinExistence type="predicted"/>
<dbReference type="Gene3D" id="1.10.10.10">
    <property type="entry name" value="Winged helix-like DNA-binding domain superfamily/Winged helix DNA-binding domain"/>
    <property type="match status" value="1"/>
</dbReference>
<accession>A0ABP9AHH9</accession>
<keyword evidence="2" id="KW-0238">DNA-binding</keyword>
<gene>
    <name evidence="5" type="ORF">GCM10023351_27760</name>
</gene>
<dbReference type="EMBL" id="BAABKO010000005">
    <property type="protein sequence ID" value="GAA4781143.1"/>
    <property type="molecule type" value="Genomic_DNA"/>
</dbReference>
<organism evidence="5 6">
    <name type="scientific">Microbacterium gilvum</name>
    <dbReference type="NCBI Taxonomy" id="1336204"/>
    <lineage>
        <taxon>Bacteria</taxon>
        <taxon>Bacillati</taxon>
        <taxon>Actinomycetota</taxon>
        <taxon>Actinomycetes</taxon>
        <taxon>Micrococcales</taxon>
        <taxon>Microbacteriaceae</taxon>
        <taxon>Microbacterium</taxon>
    </lineage>
</organism>
<reference evidence="6" key="1">
    <citation type="journal article" date="2019" name="Int. J. Syst. Evol. Microbiol.">
        <title>The Global Catalogue of Microorganisms (GCM) 10K type strain sequencing project: providing services to taxonomists for standard genome sequencing and annotation.</title>
        <authorList>
            <consortium name="The Broad Institute Genomics Platform"/>
            <consortium name="The Broad Institute Genome Sequencing Center for Infectious Disease"/>
            <person name="Wu L."/>
            <person name="Ma J."/>
        </authorList>
    </citation>
    <scope>NUCLEOTIDE SEQUENCE [LARGE SCALE GENOMIC DNA]</scope>
    <source>
        <strain evidence="6">JCM 18537</strain>
    </source>
</reference>
<name>A0ABP9AHH9_9MICO</name>
<dbReference type="InterPro" id="IPR051011">
    <property type="entry name" value="Metal_resp_trans_reg"/>
</dbReference>
<dbReference type="InterPro" id="IPR011991">
    <property type="entry name" value="ArsR-like_HTH"/>
</dbReference>
<dbReference type="PROSITE" id="PS50987">
    <property type="entry name" value="HTH_ARSR_2"/>
    <property type="match status" value="1"/>
</dbReference>
<dbReference type="CDD" id="cd00090">
    <property type="entry name" value="HTH_ARSR"/>
    <property type="match status" value="1"/>
</dbReference>
<protein>
    <submittedName>
        <fullName evidence="5">Metalloregulator ArsR/SmtB family transcription factor</fullName>
    </submittedName>
</protein>